<comment type="caution">
    <text evidence="2">The sequence shown here is derived from an EMBL/GenBank/DDBJ whole genome shotgun (WGS) entry which is preliminary data.</text>
</comment>
<dbReference type="AlphaFoldDB" id="A0A7Y7PMM4"/>
<dbReference type="RefSeq" id="WP_176907536.1">
    <property type="nucleotide sequence ID" value="NZ_JABKAU010000007.1"/>
</dbReference>
<sequence length="146" mass="15664">MRLLCTALLIGGGSLAAQAQFNVAYHQSDLPFVGLSYDFGRFHPELRVGTDAFTSDMNPELTLNYKFVNQQDFYVYAGVGGRTNTLSGGVVPLGIVAFPFASRRVGFHTEVAVLGLGDYGTVLRGSWGIKFNLGNAEKTAASPVQP</sequence>
<keyword evidence="1" id="KW-0732">Signal</keyword>
<proteinExistence type="predicted"/>
<organism evidence="2 3">
    <name type="scientific">Hymenobacter lapidiphilus</name>
    <dbReference type="NCBI Taxonomy" id="2608003"/>
    <lineage>
        <taxon>Bacteria</taxon>
        <taxon>Pseudomonadati</taxon>
        <taxon>Bacteroidota</taxon>
        <taxon>Cytophagia</taxon>
        <taxon>Cytophagales</taxon>
        <taxon>Hymenobacteraceae</taxon>
        <taxon>Hymenobacter</taxon>
    </lineage>
</organism>
<evidence type="ECO:0000313" key="2">
    <source>
        <dbReference type="EMBL" id="NVO30639.1"/>
    </source>
</evidence>
<keyword evidence="3" id="KW-1185">Reference proteome</keyword>
<dbReference type="EMBL" id="JABKAU010000007">
    <property type="protein sequence ID" value="NVO30639.1"/>
    <property type="molecule type" value="Genomic_DNA"/>
</dbReference>
<evidence type="ECO:0000256" key="1">
    <source>
        <dbReference type="SAM" id="SignalP"/>
    </source>
</evidence>
<accession>A0A7Y7PMM4</accession>
<evidence type="ECO:0008006" key="4">
    <source>
        <dbReference type="Google" id="ProtNLM"/>
    </source>
</evidence>
<reference evidence="2 3" key="1">
    <citation type="submission" date="2020-05" db="EMBL/GenBank/DDBJ databases">
        <title>Hymenobacter terrestris sp. nov. and Hymenobacter lapidiphilus sp. nov., isolated from regoliths in Antarctica.</title>
        <authorList>
            <person name="Sedlacek I."/>
            <person name="Pantucek R."/>
            <person name="Zeman M."/>
            <person name="Holochova P."/>
            <person name="Kralova S."/>
            <person name="Stankova E."/>
            <person name="Sedo O."/>
            <person name="Micenkova L."/>
            <person name="Svec P."/>
            <person name="Gupta V."/>
            <person name="Sood U."/>
            <person name="Korpole U.S."/>
            <person name="Lal R."/>
        </authorList>
    </citation>
    <scope>NUCLEOTIDE SEQUENCE [LARGE SCALE GENOMIC DNA]</scope>
    <source>
        <strain evidence="2 3">P5342</strain>
    </source>
</reference>
<name>A0A7Y7PMM4_9BACT</name>
<dbReference type="Proteomes" id="UP000565521">
    <property type="component" value="Unassembled WGS sequence"/>
</dbReference>
<feature type="chain" id="PRO_5030553510" description="Outer membrane protein beta-barrel domain-containing protein" evidence="1">
    <location>
        <begin position="20"/>
        <end position="146"/>
    </location>
</feature>
<protein>
    <recommendedName>
        <fullName evidence="4">Outer membrane protein beta-barrel domain-containing protein</fullName>
    </recommendedName>
</protein>
<feature type="signal peptide" evidence="1">
    <location>
        <begin position="1"/>
        <end position="19"/>
    </location>
</feature>
<evidence type="ECO:0000313" key="3">
    <source>
        <dbReference type="Proteomes" id="UP000565521"/>
    </source>
</evidence>
<gene>
    <name evidence="2" type="ORF">HW554_05435</name>
</gene>